<dbReference type="EMBL" id="GBXM01091683">
    <property type="protein sequence ID" value="JAH16894.1"/>
    <property type="molecule type" value="Transcribed_RNA"/>
</dbReference>
<accession>A0A0E9QJF6</accession>
<reference evidence="2" key="2">
    <citation type="journal article" date="2015" name="Fish Shellfish Immunol.">
        <title>Early steps in the European eel (Anguilla anguilla)-Vibrio vulnificus interaction in the gills: Role of the RtxA13 toxin.</title>
        <authorList>
            <person name="Callol A."/>
            <person name="Pajuelo D."/>
            <person name="Ebbesson L."/>
            <person name="Teles M."/>
            <person name="MacKenzie S."/>
            <person name="Amaro C."/>
        </authorList>
    </citation>
    <scope>NUCLEOTIDE SEQUENCE</scope>
</reference>
<reference evidence="2" key="1">
    <citation type="submission" date="2014-11" db="EMBL/GenBank/DDBJ databases">
        <authorList>
            <person name="Amaro Gonzalez C."/>
        </authorList>
    </citation>
    <scope>NUCLEOTIDE SEQUENCE</scope>
</reference>
<keyword evidence="1" id="KW-1133">Transmembrane helix</keyword>
<sequence>MRLLIFVPHRGEKNSLILVFFIIIFVCLFVLFFGSQLHQCAWAISLFCE</sequence>
<proteinExistence type="predicted"/>
<evidence type="ECO:0000313" key="2">
    <source>
        <dbReference type="EMBL" id="JAH16894.1"/>
    </source>
</evidence>
<organism evidence="2">
    <name type="scientific">Anguilla anguilla</name>
    <name type="common">European freshwater eel</name>
    <name type="synonym">Muraena anguilla</name>
    <dbReference type="NCBI Taxonomy" id="7936"/>
    <lineage>
        <taxon>Eukaryota</taxon>
        <taxon>Metazoa</taxon>
        <taxon>Chordata</taxon>
        <taxon>Craniata</taxon>
        <taxon>Vertebrata</taxon>
        <taxon>Euteleostomi</taxon>
        <taxon>Actinopterygii</taxon>
        <taxon>Neopterygii</taxon>
        <taxon>Teleostei</taxon>
        <taxon>Anguilliformes</taxon>
        <taxon>Anguillidae</taxon>
        <taxon>Anguilla</taxon>
    </lineage>
</organism>
<protein>
    <submittedName>
        <fullName evidence="2">Uncharacterized protein</fullName>
    </submittedName>
</protein>
<keyword evidence="1" id="KW-0472">Membrane</keyword>
<evidence type="ECO:0000256" key="1">
    <source>
        <dbReference type="SAM" id="Phobius"/>
    </source>
</evidence>
<name>A0A0E9QJF6_ANGAN</name>
<dbReference type="AlphaFoldDB" id="A0A0E9QJF6"/>
<keyword evidence="1" id="KW-0812">Transmembrane</keyword>
<feature type="transmembrane region" description="Helical" evidence="1">
    <location>
        <begin position="15"/>
        <end position="34"/>
    </location>
</feature>